<dbReference type="AlphaFoldDB" id="A0AAN6FP54"/>
<keyword evidence="1" id="KW-0479">Metal-binding</keyword>
<evidence type="ECO:0000259" key="3">
    <source>
        <dbReference type="PROSITE" id="PS50158"/>
    </source>
</evidence>
<keyword evidence="1" id="KW-0862">Zinc</keyword>
<gene>
    <name evidence="4" type="ORF">LTR82_008720</name>
</gene>
<dbReference type="InterPro" id="IPR036875">
    <property type="entry name" value="Znf_CCHC_sf"/>
</dbReference>
<dbReference type="EMBL" id="JASUXU010000026">
    <property type="protein sequence ID" value="KAK0320203.1"/>
    <property type="molecule type" value="Genomic_DNA"/>
</dbReference>
<feature type="compositionally biased region" description="Gly residues" evidence="2">
    <location>
        <begin position="447"/>
        <end position="456"/>
    </location>
</feature>
<accession>A0AAN6FP54</accession>
<dbReference type="Pfam" id="PF00098">
    <property type="entry name" value="zf-CCHC"/>
    <property type="match status" value="2"/>
</dbReference>
<dbReference type="GO" id="GO:0008270">
    <property type="term" value="F:zinc ion binding"/>
    <property type="evidence" value="ECO:0007669"/>
    <property type="project" value="UniProtKB-KW"/>
</dbReference>
<dbReference type="InterPro" id="IPR051714">
    <property type="entry name" value="Znf_CCHC_NABP"/>
</dbReference>
<dbReference type="SUPFAM" id="SSF57756">
    <property type="entry name" value="Retrovirus zinc finger-like domains"/>
    <property type="match status" value="3"/>
</dbReference>
<dbReference type="Proteomes" id="UP001168146">
    <property type="component" value="Unassembled WGS sequence"/>
</dbReference>
<dbReference type="Gene3D" id="4.10.60.10">
    <property type="entry name" value="Zinc finger, CCHC-type"/>
    <property type="match status" value="3"/>
</dbReference>
<name>A0AAN6FP54_9PEZI</name>
<proteinExistence type="predicted"/>
<dbReference type="PANTHER" id="PTHR23002">
    <property type="entry name" value="ZINC FINGER CCHC DOMAIN CONTAINING PROTEIN"/>
    <property type="match status" value="1"/>
</dbReference>
<evidence type="ECO:0000256" key="1">
    <source>
        <dbReference type="PROSITE-ProRule" id="PRU00047"/>
    </source>
</evidence>
<feature type="region of interest" description="Disordered" evidence="2">
    <location>
        <begin position="424"/>
        <end position="456"/>
    </location>
</feature>
<protein>
    <recommendedName>
        <fullName evidence="3">CCHC-type domain-containing protein</fullName>
    </recommendedName>
</protein>
<evidence type="ECO:0000256" key="2">
    <source>
        <dbReference type="SAM" id="MobiDB-lite"/>
    </source>
</evidence>
<organism evidence="4 5">
    <name type="scientific">Friedmanniomyces endolithicus</name>
    <dbReference type="NCBI Taxonomy" id="329885"/>
    <lineage>
        <taxon>Eukaryota</taxon>
        <taxon>Fungi</taxon>
        <taxon>Dikarya</taxon>
        <taxon>Ascomycota</taxon>
        <taxon>Pezizomycotina</taxon>
        <taxon>Dothideomycetes</taxon>
        <taxon>Dothideomycetidae</taxon>
        <taxon>Mycosphaerellales</taxon>
        <taxon>Teratosphaeriaceae</taxon>
        <taxon>Friedmanniomyces</taxon>
    </lineage>
</organism>
<comment type="caution">
    <text evidence="4">The sequence shown here is derived from an EMBL/GenBank/DDBJ whole genome shotgun (WGS) entry which is preliminary data.</text>
</comment>
<evidence type="ECO:0000313" key="4">
    <source>
        <dbReference type="EMBL" id="KAK0320203.1"/>
    </source>
</evidence>
<dbReference type="SMART" id="SM00343">
    <property type="entry name" value="ZnF_C2HC"/>
    <property type="match status" value="7"/>
</dbReference>
<keyword evidence="1" id="KW-0863">Zinc-finger</keyword>
<dbReference type="GO" id="GO:0003676">
    <property type="term" value="F:nucleic acid binding"/>
    <property type="evidence" value="ECO:0007669"/>
    <property type="project" value="InterPro"/>
</dbReference>
<reference evidence="4" key="1">
    <citation type="submission" date="2021-12" db="EMBL/GenBank/DDBJ databases">
        <title>Black yeast isolated from Biological Soil Crust.</title>
        <authorList>
            <person name="Kurbessoian T."/>
        </authorList>
    </citation>
    <scope>NUCLEOTIDE SEQUENCE</scope>
    <source>
        <strain evidence="4">CCFEE 5208</strain>
    </source>
</reference>
<sequence length="456" mass="49372">MSGWDIAPAPAADEGFQADDRFEAKKNSEADIGNDGVNTFTFAEENVSRHANGNADDAPHDGGCRKYGSLPTGPGVIDFANELHSCGDPAHFVRDCPTKPPMACYNCGEQDHMSAECTKERVERECYGCHKTGHLRSECPDQPAKTCNICKGDHIAAECTVSRMTAYIDGLGIPDMPADDAWKMLEAADADKDVDDIRTAMLAYAKAHPAVTFEELESVFRGSEFNTHLIAKQQEVADTHTIVNVQGQIDQEFVVSIQFSAEPRRKAFAEGWPETPEINMERLTKAGITMDRMSSGTQAATARRRSASVRRGSLPARIVRARAITPETAQTLASSPGSRWSARIAVSTAHATLNDDLRHLLTAPHIDSGETGHKAADCPNERVLLCYNCDARGHSKMDCPEPRRKVDWSTVQCGTCKEMGHSYKRCPQAPKEDEEGGDAGFGDAAGDAGGASNGGW</sequence>
<dbReference type="InterPro" id="IPR001878">
    <property type="entry name" value="Znf_CCHC"/>
</dbReference>
<feature type="domain" description="CCHC-type" evidence="3">
    <location>
        <begin position="126"/>
        <end position="141"/>
    </location>
</feature>
<evidence type="ECO:0000313" key="5">
    <source>
        <dbReference type="Proteomes" id="UP001168146"/>
    </source>
</evidence>
<dbReference type="PROSITE" id="PS50158">
    <property type="entry name" value="ZF_CCHC"/>
    <property type="match status" value="3"/>
</dbReference>
<feature type="domain" description="CCHC-type" evidence="3">
    <location>
        <begin position="386"/>
        <end position="401"/>
    </location>
</feature>
<feature type="domain" description="CCHC-type" evidence="3">
    <location>
        <begin position="104"/>
        <end position="119"/>
    </location>
</feature>